<dbReference type="InterPro" id="IPR038408">
    <property type="entry name" value="GNK2_sf"/>
</dbReference>
<evidence type="ECO:0000259" key="13">
    <source>
        <dbReference type="PROSITE" id="PS51473"/>
    </source>
</evidence>
<accession>A0A2U1LVZ6</accession>
<proteinExistence type="predicted"/>
<sequence>MTRWYYGWQMVLVSFVVMIFLTNPVTSQPQTNLLIRSCSTNNATDIQKFIGNLNETFRDVRTKLLNNNTYFTTSNQTRNSEPVYVLAQCRNYMSTGDCVSCFDFADRSIRFCAAANGARVVLDGCFLRYETSSFFNQTTLPGNVGLCGNRTSSRQTIFEMAVDGLLSNLTVAAPKINGFYAAVTSQAVGTNTSTAYAIAQCAETITTDGCKNCLQVAHANIKSCATDVTDGRAVDSGCFMRYSASAFFANNQTTDITPFLRDEGVSSNRGSSNKGPIIGGLVGGVGFLIILIVALLLWFRRSKRTTPEGSLHGVTELQGPKDYSFNDLKKATKGFQEDNKLGEGGFGDVYKGIVKDGNTVAVKRLALCSDIAKANFESEVRIISNVHHRNLIRLLGCCNKGPELLLVLEYMANGCLEKFLYG</sequence>
<dbReference type="PROSITE" id="PS00107">
    <property type="entry name" value="PROTEIN_KINASE_ATP"/>
    <property type="match status" value="1"/>
</dbReference>
<feature type="domain" description="Gnk2-homologous" evidence="13">
    <location>
        <begin position="31"/>
        <end position="134"/>
    </location>
</feature>
<evidence type="ECO:0000256" key="7">
    <source>
        <dbReference type="ARBA" id="ARBA00022840"/>
    </source>
</evidence>
<dbReference type="Proteomes" id="UP000245207">
    <property type="component" value="Unassembled WGS sequence"/>
</dbReference>
<evidence type="ECO:0000256" key="11">
    <source>
        <dbReference type="SAM" id="SignalP"/>
    </source>
</evidence>
<dbReference type="OrthoDB" id="4062651at2759"/>
<keyword evidence="7 9" id="KW-0067">ATP-binding</keyword>
<dbReference type="InterPro" id="IPR017441">
    <property type="entry name" value="Protein_kinase_ATP_BS"/>
</dbReference>
<gene>
    <name evidence="14" type="ORF">CTI12_AA446750</name>
</gene>
<dbReference type="GO" id="GO:0005524">
    <property type="term" value="F:ATP binding"/>
    <property type="evidence" value="ECO:0007669"/>
    <property type="project" value="UniProtKB-UniRule"/>
</dbReference>
<evidence type="ECO:0000256" key="10">
    <source>
        <dbReference type="SAM" id="Phobius"/>
    </source>
</evidence>
<keyword evidence="15" id="KW-1185">Reference proteome</keyword>
<keyword evidence="1" id="KW-0723">Serine/threonine-protein kinase</keyword>
<organism evidence="14 15">
    <name type="scientific">Artemisia annua</name>
    <name type="common">Sweet wormwood</name>
    <dbReference type="NCBI Taxonomy" id="35608"/>
    <lineage>
        <taxon>Eukaryota</taxon>
        <taxon>Viridiplantae</taxon>
        <taxon>Streptophyta</taxon>
        <taxon>Embryophyta</taxon>
        <taxon>Tracheophyta</taxon>
        <taxon>Spermatophyta</taxon>
        <taxon>Magnoliopsida</taxon>
        <taxon>eudicotyledons</taxon>
        <taxon>Gunneridae</taxon>
        <taxon>Pentapetalae</taxon>
        <taxon>asterids</taxon>
        <taxon>campanulids</taxon>
        <taxon>Asterales</taxon>
        <taxon>Asteraceae</taxon>
        <taxon>Asteroideae</taxon>
        <taxon>Anthemideae</taxon>
        <taxon>Artemisiinae</taxon>
        <taxon>Artemisia</taxon>
    </lineage>
</organism>
<dbReference type="Gene3D" id="3.30.430.20">
    <property type="entry name" value="Gnk2 domain, C-X8-C-X2-C motif"/>
    <property type="match status" value="2"/>
</dbReference>
<keyword evidence="2" id="KW-0808">Transferase</keyword>
<keyword evidence="10" id="KW-0812">Transmembrane</keyword>
<evidence type="ECO:0000256" key="3">
    <source>
        <dbReference type="ARBA" id="ARBA00022729"/>
    </source>
</evidence>
<keyword evidence="4" id="KW-0677">Repeat</keyword>
<evidence type="ECO:0000256" key="5">
    <source>
        <dbReference type="ARBA" id="ARBA00022741"/>
    </source>
</evidence>
<feature type="chain" id="PRO_5015774319" evidence="11">
    <location>
        <begin position="28"/>
        <end position="422"/>
    </location>
</feature>
<comment type="caution">
    <text evidence="14">The sequence shown here is derived from an EMBL/GenBank/DDBJ whole genome shotgun (WGS) entry which is preliminary data.</text>
</comment>
<dbReference type="InterPro" id="IPR002902">
    <property type="entry name" value="GNK2"/>
</dbReference>
<dbReference type="FunFam" id="3.30.430.20:FF:000015">
    <property type="entry name" value="Cysteine-rich receptor-like protein kinase 3"/>
    <property type="match status" value="1"/>
</dbReference>
<keyword evidence="6" id="KW-0418">Kinase</keyword>
<dbReference type="PANTHER" id="PTHR47973">
    <property type="entry name" value="CYSTEINE-RICH RECEPTOR-LIKE PROTEIN KINASE 3"/>
    <property type="match status" value="1"/>
</dbReference>
<feature type="domain" description="Protein kinase" evidence="12">
    <location>
        <begin position="335"/>
        <end position="422"/>
    </location>
</feature>
<dbReference type="GO" id="GO:0004674">
    <property type="term" value="F:protein serine/threonine kinase activity"/>
    <property type="evidence" value="ECO:0007669"/>
    <property type="project" value="UniProtKB-KW"/>
</dbReference>
<dbReference type="InterPro" id="IPR001245">
    <property type="entry name" value="Ser-Thr/Tyr_kinase_cat_dom"/>
</dbReference>
<name>A0A2U1LVZ6_ARTAN</name>
<dbReference type="Pfam" id="PF01657">
    <property type="entry name" value="Stress-antifung"/>
    <property type="match status" value="2"/>
</dbReference>
<feature type="transmembrane region" description="Helical" evidence="10">
    <location>
        <begin position="277"/>
        <end position="299"/>
    </location>
</feature>
<keyword evidence="8" id="KW-0675">Receptor</keyword>
<evidence type="ECO:0000256" key="4">
    <source>
        <dbReference type="ARBA" id="ARBA00022737"/>
    </source>
</evidence>
<evidence type="ECO:0000256" key="9">
    <source>
        <dbReference type="PROSITE-ProRule" id="PRU10141"/>
    </source>
</evidence>
<dbReference type="InterPro" id="IPR000719">
    <property type="entry name" value="Prot_kinase_dom"/>
</dbReference>
<dbReference type="InterPro" id="IPR052059">
    <property type="entry name" value="CR_Ser/Thr_kinase"/>
</dbReference>
<evidence type="ECO:0000256" key="8">
    <source>
        <dbReference type="ARBA" id="ARBA00023170"/>
    </source>
</evidence>
<feature type="domain" description="Gnk2-homologous" evidence="13">
    <location>
        <begin position="140"/>
        <end position="247"/>
    </location>
</feature>
<dbReference type="Gene3D" id="3.30.200.20">
    <property type="entry name" value="Phosphorylase Kinase, domain 1"/>
    <property type="match status" value="1"/>
</dbReference>
<evidence type="ECO:0000313" key="15">
    <source>
        <dbReference type="Proteomes" id="UP000245207"/>
    </source>
</evidence>
<keyword evidence="10" id="KW-0472">Membrane</keyword>
<dbReference type="FunFam" id="3.30.200.20:FF:000177">
    <property type="entry name" value="Cysteine-rich receptor-like protein kinase 2"/>
    <property type="match status" value="1"/>
</dbReference>
<keyword evidence="5 9" id="KW-0547">Nucleotide-binding</keyword>
<dbReference type="InterPro" id="IPR011009">
    <property type="entry name" value="Kinase-like_dom_sf"/>
</dbReference>
<evidence type="ECO:0000256" key="1">
    <source>
        <dbReference type="ARBA" id="ARBA00022527"/>
    </source>
</evidence>
<protein>
    <submittedName>
        <fullName evidence="14">Gnk2-like domain-containing protein</fullName>
    </submittedName>
</protein>
<reference evidence="14 15" key="1">
    <citation type="journal article" date="2018" name="Mol. Plant">
        <title>The genome of Artemisia annua provides insight into the evolution of Asteraceae family and artemisinin biosynthesis.</title>
        <authorList>
            <person name="Shen Q."/>
            <person name="Zhang L."/>
            <person name="Liao Z."/>
            <person name="Wang S."/>
            <person name="Yan T."/>
            <person name="Shi P."/>
            <person name="Liu M."/>
            <person name="Fu X."/>
            <person name="Pan Q."/>
            <person name="Wang Y."/>
            <person name="Lv Z."/>
            <person name="Lu X."/>
            <person name="Zhang F."/>
            <person name="Jiang W."/>
            <person name="Ma Y."/>
            <person name="Chen M."/>
            <person name="Hao X."/>
            <person name="Li L."/>
            <person name="Tang Y."/>
            <person name="Lv G."/>
            <person name="Zhou Y."/>
            <person name="Sun X."/>
            <person name="Brodelius P.E."/>
            <person name="Rose J.K.C."/>
            <person name="Tang K."/>
        </authorList>
    </citation>
    <scope>NUCLEOTIDE SEQUENCE [LARGE SCALE GENOMIC DNA]</scope>
    <source>
        <strain evidence="15">cv. Huhao1</strain>
        <tissue evidence="14">Leaf</tissue>
    </source>
</reference>
<evidence type="ECO:0000313" key="14">
    <source>
        <dbReference type="EMBL" id="PWA53185.1"/>
    </source>
</evidence>
<evidence type="ECO:0000259" key="12">
    <source>
        <dbReference type="PROSITE" id="PS50011"/>
    </source>
</evidence>
<keyword evidence="3 11" id="KW-0732">Signal</keyword>
<dbReference type="Pfam" id="PF07714">
    <property type="entry name" value="PK_Tyr_Ser-Thr"/>
    <property type="match status" value="1"/>
</dbReference>
<keyword evidence="10" id="KW-1133">Transmembrane helix</keyword>
<dbReference type="AlphaFoldDB" id="A0A2U1LVZ6"/>
<dbReference type="EMBL" id="PKPP01007512">
    <property type="protein sequence ID" value="PWA53185.1"/>
    <property type="molecule type" value="Genomic_DNA"/>
</dbReference>
<dbReference type="CDD" id="cd23509">
    <property type="entry name" value="Gnk2-like"/>
    <property type="match status" value="2"/>
</dbReference>
<dbReference type="PROSITE" id="PS50011">
    <property type="entry name" value="PROTEIN_KINASE_DOM"/>
    <property type="match status" value="1"/>
</dbReference>
<feature type="signal peptide" evidence="11">
    <location>
        <begin position="1"/>
        <end position="27"/>
    </location>
</feature>
<evidence type="ECO:0000256" key="6">
    <source>
        <dbReference type="ARBA" id="ARBA00022777"/>
    </source>
</evidence>
<dbReference type="STRING" id="35608.A0A2U1LVZ6"/>
<dbReference type="PROSITE" id="PS51473">
    <property type="entry name" value="GNK2"/>
    <property type="match status" value="2"/>
</dbReference>
<evidence type="ECO:0000256" key="2">
    <source>
        <dbReference type="ARBA" id="ARBA00022679"/>
    </source>
</evidence>
<feature type="binding site" evidence="9">
    <location>
        <position position="363"/>
    </location>
    <ligand>
        <name>ATP</name>
        <dbReference type="ChEBI" id="CHEBI:30616"/>
    </ligand>
</feature>
<dbReference type="SUPFAM" id="SSF56112">
    <property type="entry name" value="Protein kinase-like (PK-like)"/>
    <property type="match status" value="1"/>
</dbReference>